<dbReference type="InterPro" id="IPR029062">
    <property type="entry name" value="Class_I_gatase-like"/>
</dbReference>
<dbReference type="Proteomes" id="UP000215332">
    <property type="component" value="Chromosome 1"/>
</dbReference>
<dbReference type="eggNOG" id="COG4242">
    <property type="taxonomic scope" value="Bacteria"/>
</dbReference>
<organism evidence="2 3">
    <name type="scientific">Cutibacterium granulosum</name>
    <dbReference type="NCBI Taxonomy" id="33011"/>
    <lineage>
        <taxon>Bacteria</taxon>
        <taxon>Bacillati</taxon>
        <taxon>Actinomycetota</taxon>
        <taxon>Actinomycetes</taxon>
        <taxon>Propionibacteriales</taxon>
        <taxon>Propionibacteriaceae</taxon>
        <taxon>Cutibacterium</taxon>
    </lineage>
</organism>
<dbReference type="SUPFAM" id="SSF52317">
    <property type="entry name" value="Class I glutamine amidotransferase-like"/>
    <property type="match status" value="1"/>
</dbReference>
<proteinExistence type="predicted"/>
<feature type="region of interest" description="Disordered" evidence="1">
    <location>
        <begin position="309"/>
        <end position="402"/>
    </location>
</feature>
<evidence type="ECO:0000256" key="1">
    <source>
        <dbReference type="SAM" id="MobiDB-lite"/>
    </source>
</evidence>
<accession>A0A239W5P2</accession>
<feature type="compositionally biased region" description="Low complexity" evidence="1">
    <location>
        <begin position="354"/>
        <end position="374"/>
    </location>
</feature>
<dbReference type="KEGG" id="cgrn:4412665_00336"/>
<dbReference type="EMBL" id="LT906441">
    <property type="protein sequence ID" value="SNV29817.1"/>
    <property type="molecule type" value="Genomic_DNA"/>
</dbReference>
<name>A0A239W5P2_9ACTN</name>
<feature type="compositionally biased region" description="Polar residues" evidence="1">
    <location>
        <begin position="327"/>
        <end position="341"/>
    </location>
</feature>
<reference evidence="2 3" key="1">
    <citation type="submission" date="2017-06" db="EMBL/GenBank/DDBJ databases">
        <authorList>
            <consortium name="Pathogen Informatics"/>
        </authorList>
    </citation>
    <scope>NUCLEOTIDE SEQUENCE [LARGE SCALE GENOMIC DNA]</scope>
    <source>
        <strain evidence="2 3">NCTC11865</strain>
    </source>
</reference>
<evidence type="ECO:0000313" key="3">
    <source>
        <dbReference type="Proteomes" id="UP000215332"/>
    </source>
</evidence>
<sequence length="402" mass="41586">MRWLPKVPVGKQLPRASKRPVTPIPARLCPMSLFLVGGPHDASLQQVYDEFIDEARPHGDRVGIAVTGPAEQNQQKMAELSQIVSSRWPQATIVPIHLDGPGTSSVVDGMPTWPENPQYELPADLDQLAGIIVGGGWVPGYLAGLGPAAEQLSRMVRSGAPWLGFSGGAMICSCSTLAGGWRLGGRQIGPEAGSRGFGDLTIVEGLGLIGLTVSTHLDQLSPEGVLVSAIESGHLGSAVSIDEKTCLVVHHSSGRCHVMGSGIVRWFTPQADGVLVRTEHGQVPKATTSHAPAPPRFDGFAKVAAASRRAARQAAKVHEAATETADTKSSTPTQRNSPKATSKNRAHTKKGSGAASAPASTAAENPTAPEAPDASRASDAGNDTAPDVPTSPVGGPGATIES</sequence>
<gene>
    <name evidence="2" type="ORF">SAMEA4412665_00336</name>
</gene>
<protein>
    <submittedName>
        <fullName evidence="2">Cyanophycinase</fullName>
    </submittedName>
</protein>
<dbReference type="AlphaFoldDB" id="A0A239W5P2"/>
<dbReference type="Gene3D" id="3.40.50.880">
    <property type="match status" value="1"/>
</dbReference>
<evidence type="ECO:0000313" key="2">
    <source>
        <dbReference type="EMBL" id="SNV29817.1"/>
    </source>
</evidence>